<evidence type="ECO:0000256" key="5">
    <source>
        <dbReference type="RuleBase" id="RU003322"/>
    </source>
</evidence>
<sequence length="633" mass="71221">MVYIGIDLGTTYSCISVIEDGKPVSIQSDDGKPIIPSVVAYCGTEILVGNPALTADTDISNVLYDSKRLIGYNVLNGAFLPDEESFLSFRVETRNGVIGYVLNAGQQNEKFLRPEEVSAEILKKLKMIAERHLAEKKITGAVVTVPAFFNLEQINATKRAVQMAGLDLKYLLEEPTAAAIAYYNKMRMTDSTIMVFDFGGGTLDISIAEIKDGKFDVKSVCGDAHLGGQDFDERIMKYVIEEIKKLNNYDISQQPNLMKQLQRACKEAKESLSFQMESWNINILVGGSTRIPKIQELLSNKFGQTRLRYDANPEVAVAHGAAIIANALENGLEIPLINNTVTELSRNINNFQIGGDNFSNDPLKVLLYCPDPPGWREDASVGYFKNKLYYLGGYDPETREATNRIDITTTATDPTRNNPFVKTITSEANQNPNIRDAIAIDIGTSKCKIAICKEKYIQIVEHESNRSIPSYVAYSEQGEWLVGRMAETYAVCLPNVIYDIRWLLGKTNGEINQVQEEKRYFFKRSEHLSDDGIATFDMIGQEPEVNVEKIFEKLLEPLFTTAYKNLQKANWTDLTIAQISEIKPIVENFAGDDIDRLIFDKMMEKLTQQMSIHYTEVVMRIAIWLKLLNMMKL</sequence>
<proteinExistence type="inferred from homology"/>
<name>A0A2A2LXJ0_9BILA</name>
<dbReference type="SUPFAM" id="SSF53067">
    <property type="entry name" value="Actin-like ATPase domain"/>
    <property type="match status" value="3"/>
</dbReference>
<comment type="caution">
    <text evidence="6">The sequence shown here is derived from an EMBL/GenBank/DDBJ whole genome shotgun (WGS) entry which is preliminary data.</text>
</comment>
<dbReference type="PROSITE" id="PS00297">
    <property type="entry name" value="HSP70_1"/>
    <property type="match status" value="1"/>
</dbReference>
<keyword evidence="2 5" id="KW-0547">Nucleotide-binding</keyword>
<evidence type="ECO:0000256" key="2">
    <source>
        <dbReference type="ARBA" id="ARBA00022741"/>
    </source>
</evidence>
<dbReference type="InterPro" id="IPR043129">
    <property type="entry name" value="ATPase_NBD"/>
</dbReference>
<evidence type="ECO:0000313" key="6">
    <source>
        <dbReference type="EMBL" id="PAV90944.1"/>
    </source>
</evidence>
<dbReference type="InterPro" id="IPR018181">
    <property type="entry name" value="Heat_shock_70_CS"/>
</dbReference>
<evidence type="ECO:0000256" key="4">
    <source>
        <dbReference type="ARBA" id="ARBA00023186"/>
    </source>
</evidence>
<dbReference type="FunFam" id="3.30.420.40:FF:000046">
    <property type="entry name" value="Chaperone protein HscA"/>
    <property type="match status" value="1"/>
</dbReference>
<dbReference type="FunFam" id="3.90.640.10:FF:000003">
    <property type="entry name" value="Molecular chaperone DnaK"/>
    <property type="match status" value="1"/>
</dbReference>
<accession>A0A2A2LXJ0</accession>
<dbReference type="AlphaFoldDB" id="A0A2A2LXJ0"/>
<comment type="similarity">
    <text evidence="1 5">Belongs to the heat shock protein 70 family.</text>
</comment>
<dbReference type="PRINTS" id="PR00301">
    <property type="entry name" value="HEATSHOCK70"/>
</dbReference>
<gene>
    <name evidence="6" type="ORF">WR25_12927</name>
</gene>
<evidence type="ECO:0000256" key="1">
    <source>
        <dbReference type="ARBA" id="ARBA00007381"/>
    </source>
</evidence>
<keyword evidence="3 5" id="KW-0067">ATP-binding</keyword>
<keyword evidence="4" id="KW-0143">Chaperone</keyword>
<organism evidence="6 7">
    <name type="scientific">Diploscapter pachys</name>
    <dbReference type="NCBI Taxonomy" id="2018661"/>
    <lineage>
        <taxon>Eukaryota</taxon>
        <taxon>Metazoa</taxon>
        <taxon>Ecdysozoa</taxon>
        <taxon>Nematoda</taxon>
        <taxon>Chromadorea</taxon>
        <taxon>Rhabditida</taxon>
        <taxon>Rhabditina</taxon>
        <taxon>Rhabditomorpha</taxon>
        <taxon>Rhabditoidea</taxon>
        <taxon>Rhabditidae</taxon>
        <taxon>Diploscapter</taxon>
    </lineage>
</organism>
<dbReference type="Proteomes" id="UP000218231">
    <property type="component" value="Unassembled WGS sequence"/>
</dbReference>
<dbReference type="STRING" id="2018661.A0A2A2LXJ0"/>
<dbReference type="GO" id="GO:0005524">
    <property type="term" value="F:ATP binding"/>
    <property type="evidence" value="ECO:0007669"/>
    <property type="project" value="UniProtKB-KW"/>
</dbReference>
<evidence type="ECO:0000256" key="3">
    <source>
        <dbReference type="ARBA" id="ARBA00022840"/>
    </source>
</evidence>
<dbReference type="EMBL" id="LIAE01006342">
    <property type="protein sequence ID" value="PAV90944.1"/>
    <property type="molecule type" value="Genomic_DNA"/>
</dbReference>
<dbReference type="OrthoDB" id="6718630at2759"/>
<keyword evidence="7" id="KW-1185">Reference proteome</keyword>
<dbReference type="GO" id="GO:0140662">
    <property type="term" value="F:ATP-dependent protein folding chaperone"/>
    <property type="evidence" value="ECO:0007669"/>
    <property type="project" value="InterPro"/>
</dbReference>
<dbReference type="Pfam" id="PF00012">
    <property type="entry name" value="HSP70"/>
    <property type="match status" value="3"/>
</dbReference>
<dbReference type="Gene3D" id="3.90.640.10">
    <property type="entry name" value="Actin, Chain A, domain 4"/>
    <property type="match status" value="1"/>
</dbReference>
<protein>
    <submittedName>
        <fullName evidence="6">Uncharacterized protein</fullName>
    </submittedName>
</protein>
<dbReference type="PANTHER" id="PTHR19375">
    <property type="entry name" value="HEAT SHOCK PROTEIN 70KDA"/>
    <property type="match status" value="1"/>
</dbReference>
<dbReference type="Gene3D" id="3.30.420.40">
    <property type="match status" value="5"/>
</dbReference>
<dbReference type="InterPro" id="IPR013126">
    <property type="entry name" value="Hsp_70_fam"/>
</dbReference>
<dbReference type="GO" id="GO:0006950">
    <property type="term" value="P:response to stress"/>
    <property type="evidence" value="ECO:0007669"/>
    <property type="project" value="UniProtKB-ARBA"/>
</dbReference>
<evidence type="ECO:0000313" key="7">
    <source>
        <dbReference type="Proteomes" id="UP000218231"/>
    </source>
</evidence>
<reference evidence="6 7" key="1">
    <citation type="journal article" date="2017" name="Curr. Biol.">
        <title>Genome architecture and evolution of a unichromosomal asexual nematode.</title>
        <authorList>
            <person name="Fradin H."/>
            <person name="Zegar C."/>
            <person name="Gutwein M."/>
            <person name="Lucas J."/>
            <person name="Kovtun M."/>
            <person name="Corcoran D."/>
            <person name="Baugh L.R."/>
            <person name="Kiontke K."/>
            <person name="Gunsalus K."/>
            <person name="Fitch D.H."/>
            <person name="Piano F."/>
        </authorList>
    </citation>
    <scope>NUCLEOTIDE SEQUENCE [LARGE SCALE GENOMIC DNA]</scope>
    <source>
        <strain evidence="6">PF1309</strain>
    </source>
</reference>